<dbReference type="InterPro" id="IPR036291">
    <property type="entry name" value="NAD(P)-bd_dom_sf"/>
</dbReference>
<dbReference type="PANTHER" id="PTHR43377">
    <property type="entry name" value="BILIVERDIN REDUCTASE A"/>
    <property type="match status" value="1"/>
</dbReference>
<comment type="caution">
    <text evidence="3">The sequence shown here is derived from an EMBL/GenBank/DDBJ whole genome shotgun (WGS) entry which is preliminary data.</text>
</comment>
<proteinExistence type="predicted"/>
<dbReference type="EMBL" id="JAAIKC010000001">
    <property type="protein sequence ID" value="NEW05772.1"/>
    <property type="molecule type" value="Genomic_DNA"/>
</dbReference>
<organism evidence="3">
    <name type="scientific">Paenibacillus sp. SYP-B3998</name>
    <dbReference type="NCBI Taxonomy" id="2678564"/>
    <lineage>
        <taxon>Bacteria</taxon>
        <taxon>Bacillati</taxon>
        <taxon>Bacillota</taxon>
        <taxon>Bacilli</taxon>
        <taxon>Bacillales</taxon>
        <taxon>Paenibacillaceae</taxon>
        <taxon>Paenibacillus</taxon>
    </lineage>
</organism>
<dbReference type="SUPFAM" id="SSF51735">
    <property type="entry name" value="NAD(P)-binding Rossmann-fold domains"/>
    <property type="match status" value="1"/>
</dbReference>
<name>A0A6G3ZUF6_9BACL</name>
<reference evidence="3" key="1">
    <citation type="submission" date="2020-02" db="EMBL/GenBank/DDBJ databases">
        <authorList>
            <person name="Shen X.-R."/>
            <person name="Zhang Y.-X."/>
        </authorList>
    </citation>
    <scope>NUCLEOTIDE SEQUENCE</scope>
    <source>
        <strain evidence="3">SYP-B3998</strain>
    </source>
</reference>
<sequence length="334" mass="38022">MKALLVGMGAYGFGWYRRLRSKHIQLAVVDKDSSLSEKVTVDGIPFYTDFIEAVEKEKPSFIVNVTPPNIHGIINHMAFDHGLPVLCEKPISFDYEEADEMTKRAVNEGIPFMIAENYRRYAYPRRLKQLLEEGAIGRISSMDVTFCRYHKVQRHYAVSLLDDIAIHHFDLMRYFSGTEAQQIFAKRYQPLNAWNEAGEEGSDHNLAAIIEMSGKVQVTYSGTITSRYLPTVWHGNWRIDGTEGSLKLTENTIILVRDGQTTKIETHEGHPDALDDFLNSLRGGFEPETSAADYMRTQALVHAAKISSKENRMVSVEPLDYGDSERAWRRGRVE</sequence>
<dbReference type="GO" id="GO:0000166">
    <property type="term" value="F:nucleotide binding"/>
    <property type="evidence" value="ECO:0007669"/>
    <property type="project" value="InterPro"/>
</dbReference>
<dbReference type="Pfam" id="PF22725">
    <property type="entry name" value="GFO_IDH_MocA_C3"/>
    <property type="match status" value="1"/>
</dbReference>
<gene>
    <name evidence="3" type="ORF">GK047_07040</name>
</gene>
<evidence type="ECO:0000259" key="1">
    <source>
        <dbReference type="Pfam" id="PF01408"/>
    </source>
</evidence>
<accession>A0A6G3ZUF6</accession>
<dbReference type="InterPro" id="IPR051450">
    <property type="entry name" value="Gfo/Idh/MocA_Oxidoreductases"/>
</dbReference>
<dbReference type="InterPro" id="IPR000683">
    <property type="entry name" value="Gfo/Idh/MocA-like_OxRdtase_N"/>
</dbReference>
<dbReference type="SUPFAM" id="SSF55347">
    <property type="entry name" value="Glyceraldehyde-3-phosphate dehydrogenase-like, C-terminal domain"/>
    <property type="match status" value="1"/>
</dbReference>
<dbReference type="Gene3D" id="3.40.50.720">
    <property type="entry name" value="NAD(P)-binding Rossmann-like Domain"/>
    <property type="match status" value="1"/>
</dbReference>
<feature type="domain" description="Gfo/Idh/MocA-like oxidoreductase N-terminal" evidence="1">
    <location>
        <begin position="5"/>
        <end position="113"/>
    </location>
</feature>
<protein>
    <submittedName>
        <fullName evidence="3">Gfo/Idh/MocA family oxidoreductase</fullName>
    </submittedName>
</protein>
<evidence type="ECO:0000259" key="2">
    <source>
        <dbReference type="Pfam" id="PF22725"/>
    </source>
</evidence>
<dbReference type="Pfam" id="PF01408">
    <property type="entry name" value="GFO_IDH_MocA"/>
    <property type="match status" value="1"/>
</dbReference>
<feature type="domain" description="GFO/IDH/MocA-like oxidoreductase" evidence="2">
    <location>
        <begin position="125"/>
        <end position="246"/>
    </location>
</feature>
<dbReference type="RefSeq" id="WP_163943078.1">
    <property type="nucleotide sequence ID" value="NZ_JAAIKC010000001.1"/>
</dbReference>
<dbReference type="Gene3D" id="3.30.360.10">
    <property type="entry name" value="Dihydrodipicolinate Reductase, domain 2"/>
    <property type="match status" value="1"/>
</dbReference>
<evidence type="ECO:0000313" key="3">
    <source>
        <dbReference type="EMBL" id="NEW05772.1"/>
    </source>
</evidence>
<dbReference type="AlphaFoldDB" id="A0A6G3ZUF6"/>
<dbReference type="PANTHER" id="PTHR43377:SF1">
    <property type="entry name" value="BILIVERDIN REDUCTASE A"/>
    <property type="match status" value="1"/>
</dbReference>
<dbReference type="InterPro" id="IPR055170">
    <property type="entry name" value="GFO_IDH_MocA-like_dom"/>
</dbReference>